<evidence type="ECO:0000313" key="2">
    <source>
        <dbReference type="EMBL" id="KAK9931821.1"/>
    </source>
</evidence>
<sequence length="89" mass="10348">MLRLSSLLLRHNRPPHQTLYHRHRHYSSSSSSTAASDRPSISPHLPHMVLQHLPRQNPSLHRPRRLLSPLPPPLIPLPQARPNRLPRRL</sequence>
<reference evidence="2 3" key="1">
    <citation type="journal article" date="2023" name="G3 (Bethesda)">
        <title>A chromosome-length genome assembly and annotation of blackberry (Rubus argutus, cv. 'Hillquist').</title>
        <authorList>
            <person name="Bruna T."/>
            <person name="Aryal R."/>
            <person name="Dudchenko O."/>
            <person name="Sargent D.J."/>
            <person name="Mead D."/>
            <person name="Buti M."/>
            <person name="Cavallini A."/>
            <person name="Hytonen T."/>
            <person name="Andres J."/>
            <person name="Pham M."/>
            <person name="Weisz D."/>
            <person name="Mascagni F."/>
            <person name="Usai G."/>
            <person name="Natali L."/>
            <person name="Bassil N."/>
            <person name="Fernandez G.E."/>
            <person name="Lomsadze A."/>
            <person name="Armour M."/>
            <person name="Olukolu B."/>
            <person name="Poorten T."/>
            <person name="Britton C."/>
            <person name="Davik J."/>
            <person name="Ashrafi H."/>
            <person name="Aiden E.L."/>
            <person name="Borodovsky M."/>
            <person name="Worthington M."/>
        </authorList>
    </citation>
    <scope>NUCLEOTIDE SEQUENCE [LARGE SCALE GENOMIC DNA]</scope>
    <source>
        <strain evidence="2">PI 553951</strain>
    </source>
</reference>
<comment type="caution">
    <text evidence="2">The sequence shown here is derived from an EMBL/GenBank/DDBJ whole genome shotgun (WGS) entry which is preliminary data.</text>
</comment>
<proteinExistence type="predicted"/>
<dbReference type="AlphaFoldDB" id="A0AAW1X6C2"/>
<feature type="region of interest" description="Disordered" evidence="1">
    <location>
        <begin position="1"/>
        <end position="89"/>
    </location>
</feature>
<dbReference type="EMBL" id="JBEDUW010000004">
    <property type="protein sequence ID" value="KAK9931821.1"/>
    <property type="molecule type" value="Genomic_DNA"/>
</dbReference>
<organism evidence="2 3">
    <name type="scientific">Rubus argutus</name>
    <name type="common">Southern blackberry</name>
    <dbReference type="NCBI Taxonomy" id="59490"/>
    <lineage>
        <taxon>Eukaryota</taxon>
        <taxon>Viridiplantae</taxon>
        <taxon>Streptophyta</taxon>
        <taxon>Embryophyta</taxon>
        <taxon>Tracheophyta</taxon>
        <taxon>Spermatophyta</taxon>
        <taxon>Magnoliopsida</taxon>
        <taxon>eudicotyledons</taxon>
        <taxon>Gunneridae</taxon>
        <taxon>Pentapetalae</taxon>
        <taxon>rosids</taxon>
        <taxon>fabids</taxon>
        <taxon>Rosales</taxon>
        <taxon>Rosaceae</taxon>
        <taxon>Rosoideae</taxon>
        <taxon>Rosoideae incertae sedis</taxon>
        <taxon>Rubus</taxon>
    </lineage>
</organism>
<gene>
    <name evidence="2" type="ORF">M0R45_019082</name>
</gene>
<name>A0AAW1X6C2_RUBAR</name>
<dbReference type="Proteomes" id="UP001457282">
    <property type="component" value="Unassembled WGS sequence"/>
</dbReference>
<evidence type="ECO:0000256" key="1">
    <source>
        <dbReference type="SAM" id="MobiDB-lite"/>
    </source>
</evidence>
<protein>
    <submittedName>
        <fullName evidence="2">Uncharacterized protein</fullName>
    </submittedName>
</protein>
<evidence type="ECO:0000313" key="3">
    <source>
        <dbReference type="Proteomes" id="UP001457282"/>
    </source>
</evidence>
<accession>A0AAW1X6C2</accession>
<feature type="compositionally biased region" description="Basic residues" evidence="1">
    <location>
        <begin position="10"/>
        <end position="26"/>
    </location>
</feature>
<keyword evidence="3" id="KW-1185">Reference proteome</keyword>
<feature type="compositionally biased region" description="Low complexity" evidence="1">
    <location>
        <begin position="27"/>
        <end position="42"/>
    </location>
</feature>